<feature type="chain" id="PRO_5023071817" evidence="1">
    <location>
        <begin position="25"/>
        <end position="205"/>
    </location>
</feature>
<dbReference type="Pfam" id="PF11827">
    <property type="entry name" value="DUF3347"/>
    <property type="match status" value="1"/>
</dbReference>
<sequence>MKKSKSILGVMLLAIIAFTLTSCRDSKKEDDHEMDQDDMEMEHDNMEMNNSSMNSSDNMAIDQDKSATDIIIVNYLELKNALVADNTEEAKTFGAVLANLFAEFDKSAYSSEQNKELTDIIEDAKEHAEHIAENTIDHQREHFEILSKDVADLIAITGTSKKLFQAYCPMFNDGKGAIWLSEFKEIKNPYYGSKMLTCGTVQKEI</sequence>
<dbReference type="OrthoDB" id="5513217at2"/>
<gene>
    <name evidence="3" type="ORF">ES724_12015</name>
</gene>
<feature type="signal peptide" evidence="1">
    <location>
        <begin position="1"/>
        <end position="24"/>
    </location>
</feature>
<organism evidence="3 4">
    <name type="scientific">Gillisia hiemivivida</name>
    <dbReference type="NCBI Taxonomy" id="291190"/>
    <lineage>
        <taxon>Bacteria</taxon>
        <taxon>Pseudomonadati</taxon>
        <taxon>Bacteroidota</taxon>
        <taxon>Flavobacteriia</taxon>
        <taxon>Flavobacteriales</taxon>
        <taxon>Flavobacteriaceae</taxon>
        <taxon>Gillisia</taxon>
    </lineage>
</organism>
<feature type="domain" description="DUF3347" evidence="2">
    <location>
        <begin position="71"/>
        <end position="161"/>
    </location>
</feature>
<protein>
    <submittedName>
        <fullName evidence="3">DUF3347 domain-containing protein</fullName>
    </submittedName>
</protein>
<evidence type="ECO:0000313" key="4">
    <source>
        <dbReference type="Proteomes" id="UP000321367"/>
    </source>
</evidence>
<comment type="caution">
    <text evidence="3">The sequence shown here is derived from an EMBL/GenBank/DDBJ whole genome shotgun (WGS) entry which is preliminary data.</text>
</comment>
<reference evidence="3 4" key="1">
    <citation type="submission" date="2019-08" db="EMBL/GenBank/DDBJ databases">
        <title>Genome sequence of Gillisia hiemivivida IC154 (type strain).</title>
        <authorList>
            <person name="Bowman J.P."/>
        </authorList>
    </citation>
    <scope>NUCLEOTIDE SEQUENCE [LARGE SCALE GENOMIC DNA]</scope>
    <source>
        <strain evidence="3 4">IC154</strain>
    </source>
</reference>
<dbReference type="EMBL" id="VORY01000015">
    <property type="protein sequence ID" value="TXD92970.1"/>
    <property type="molecule type" value="Genomic_DNA"/>
</dbReference>
<accession>A0A5C6ZSF8</accession>
<keyword evidence="4" id="KW-1185">Reference proteome</keyword>
<evidence type="ECO:0000313" key="3">
    <source>
        <dbReference type="EMBL" id="TXD92970.1"/>
    </source>
</evidence>
<dbReference type="RefSeq" id="WP_146933250.1">
    <property type="nucleotide sequence ID" value="NZ_CBCSHZ010000020.1"/>
</dbReference>
<keyword evidence="1" id="KW-0732">Signal</keyword>
<evidence type="ECO:0000256" key="1">
    <source>
        <dbReference type="SAM" id="SignalP"/>
    </source>
</evidence>
<dbReference type="InterPro" id="IPR021782">
    <property type="entry name" value="DUF3347"/>
</dbReference>
<proteinExistence type="predicted"/>
<dbReference type="AlphaFoldDB" id="A0A5C6ZSF8"/>
<dbReference type="PROSITE" id="PS51257">
    <property type="entry name" value="PROKAR_LIPOPROTEIN"/>
    <property type="match status" value="1"/>
</dbReference>
<dbReference type="Proteomes" id="UP000321367">
    <property type="component" value="Unassembled WGS sequence"/>
</dbReference>
<name>A0A5C6ZSF8_9FLAO</name>
<evidence type="ECO:0000259" key="2">
    <source>
        <dbReference type="Pfam" id="PF11827"/>
    </source>
</evidence>